<dbReference type="EMBL" id="KB445807">
    <property type="protein sequence ID" value="EMD33048.1"/>
    <property type="molecule type" value="Genomic_DNA"/>
</dbReference>
<feature type="region of interest" description="Disordered" evidence="1">
    <location>
        <begin position="251"/>
        <end position="289"/>
    </location>
</feature>
<keyword evidence="3" id="KW-1185">Reference proteome</keyword>
<evidence type="ECO:0000313" key="3">
    <source>
        <dbReference type="Proteomes" id="UP000016930"/>
    </source>
</evidence>
<evidence type="ECO:0000313" key="2">
    <source>
        <dbReference type="EMBL" id="EMD33048.1"/>
    </source>
</evidence>
<proteinExistence type="predicted"/>
<sequence>MEIELNFFYFAGEHTRCALRVRGLSRWRTGMSTTCGLAQQDLAVPSRVFRAHMRRAWRARRASVCSPLRTREVFASRAFENEDLISAPDGLWYSPWATSYVASSKYSHPHALARLRPHRTSALTTSPLRPRLQTSGAAPPSVDIDINSRHHLSPQKAHGPRSRPHSRGHMHTATRSRRPSSMSRCRRGHRREAPAPRNLSLSQRSALIGTRDSRLRALRKPDGGLYGWFLLRLAPSRARVWYVDIVNAHDGADSGRASSPAPAPARFGLRRPEVQRSDSNNVLAGGSGG</sequence>
<dbReference type="AlphaFoldDB" id="M2Q887"/>
<name>M2Q887_CERS8</name>
<protein>
    <submittedName>
        <fullName evidence="2">Uncharacterized protein</fullName>
    </submittedName>
</protein>
<gene>
    <name evidence="2" type="ORF">CERSUDRAFT_118120</name>
</gene>
<evidence type="ECO:0000256" key="1">
    <source>
        <dbReference type="SAM" id="MobiDB-lite"/>
    </source>
</evidence>
<feature type="compositionally biased region" description="Basic residues" evidence="1">
    <location>
        <begin position="149"/>
        <end position="190"/>
    </location>
</feature>
<dbReference type="HOGENOM" id="CLU_963116_0_0_1"/>
<feature type="region of interest" description="Disordered" evidence="1">
    <location>
        <begin position="118"/>
        <end position="200"/>
    </location>
</feature>
<dbReference type="Proteomes" id="UP000016930">
    <property type="component" value="Unassembled WGS sequence"/>
</dbReference>
<accession>M2Q887</accession>
<feature type="compositionally biased region" description="Low complexity" evidence="1">
    <location>
        <begin position="254"/>
        <end position="266"/>
    </location>
</feature>
<organism evidence="2 3">
    <name type="scientific">Ceriporiopsis subvermispora (strain B)</name>
    <name type="common">White-rot fungus</name>
    <name type="synonym">Gelatoporia subvermispora</name>
    <dbReference type="NCBI Taxonomy" id="914234"/>
    <lineage>
        <taxon>Eukaryota</taxon>
        <taxon>Fungi</taxon>
        <taxon>Dikarya</taxon>
        <taxon>Basidiomycota</taxon>
        <taxon>Agaricomycotina</taxon>
        <taxon>Agaricomycetes</taxon>
        <taxon>Polyporales</taxon>
        <taxon>Gelatoporiaceae</taxon>
        <taxon>Gelatoporia</taxon>
    </lineage>
</organism>
<feature type="compositionally biased region" description="Polar residues" evidence="1">
    <location>
        <begin position="121"/>
        <end position="136"/>
    </location>
</feature>
<reference evidence="2 3" key="1">
    <citation type="journal article" date="2012" name="Proc. Natl. Acad. Sci. U.S.A.">
        <title>Comparative genomics of Ceriporiopsis subvermispora and Phanerochaete chrysosporium provide insight into selective ligninolysis.</title>
        <authorList>
            <person name="Fernandez-Fueyo E."/>
            <person name="Ruiz-Duenas F.J."/>
            <person name="Ferreira P."/>
            <person name="Floudas D."/>
            <person name="Hibbett D.S."/>
            <person name="Canessa P."/>
            <person name="Larrondo L.F."/>
            <person name="James T.Y."/>
            <person name="Seelenfreund D."/>
            <person name="Lobos S."/>
            <person name="Polanco R."/>
            <person name="Tello M."/>
            <person name="Honda Y."/>
            <person name="Watanabe T."/>
            <person name="Watanabe T."/>
            <person name="Ryu J.S."/>
            <person name="Kubicek C.P."/>
            <person name="Schmoll M."/>
            <person name="Gaskell J."/>
            <person name="Hammel K.E."/>
            <person name="St John F.J."/>
            <person name="Vanden Wymelenberg A."/>
            <person name="Sabat G."/>
            <person name="Splinter BonDurant S."/>
            <person name="Syed K."/>
            <person name="Yadav J.S."/>
            <person name="Doddapaneni H."/>
            <person name="Subramanian V."/>
            <person name="Lavin J.L."/>
            <person name="Oguiza J.A."/>
            <person name="Perez G."/>
            <person name="Pisabarro A.G."/>
            <person name="Ramirez L."/>
            <person name="Santoyo F."/>
            <person name="Master E."/>
            <person name="Coutinho P.M."/>
            <person name="Henrissat B."/>
            <person name="Lombard V."/>
            <person name="Magnuson J.K."/>
            <person name="Kuees U."/>
            <person name="Hori C."/>
            <person name="Igarashi K."/>
            <person name="Samejima M."/>
            <person name="Held B.W."/>
            <person name="Barry K.W."/>
            <person name="LaButti K.M."/>
            <person name="Lapidus A."/>
            <person name="Lindquist E.A."/>
            <person name="Lucas S.M."/>
            <person name="Riley R."/>
            <person name="Salamov A.A."/>
            <person name="Hoffmeister D."/>
            <person name="Schwenk D."/>
            <person name="Hadar Y."/>
            <person name="Yarden O."/>
            <person name="de Vries R.P."/>
            <person name="Wiebenga A."/>
            <person name="Stenlid J."/>
            <person name="Eastwood D."/>
            <person name="Grigoriev I.V."/>
            <person name="Berka R.M."/>
            <person name="Blanchette R.A."/>
            <person name="Kersten P."/>
            <person name="Martinez A.T."/>
            <person name="Vicuna R."/>
            <person name="Cullen D."/>
        </authorList>
    </citation>
    <scope>NUCLEOTIDE SEQUENCE [LARGE SCALE GENOMIC DNA]</scope>
    <source>
        <strain evidence="2 3">B</strain>
    </source>
</reference>